<dbReference type="PANTHER" id="PTHR46963">
    <property type="entry name" value="SIMILAR TO RIKEN CDNA E130308A19"/>
    <property type="match status" value="1"/>
</dbReference>
<feature type="region of interest" description="Disordered" evidence="4">
    <location>
        <begin position="771"/>
        <end position="790"/>
    </location>
</feature>
<feature type="domain" description="ZMYM2-like/QRICH1 C-terminal" evidence="5">
    <location>
        <begin position="397"/>
        <end position="543"/>
    </location>
</feature>
<feature type="compositionally biased region" description="Low complexity" evidence="4">
    <location>
        <begin position="59"/>
        <end position="68"/>
    </location>
</feature>
<dbReference type="InterPro" id="IPR042838">
    <property type="entry name" value="KIAA1958"/>
</dbReference>
<feature type="region of interest" description="Disordered" evidence="4">
    <location>
        <begin position="879"/>
        <end position="898"/>
    </location>
</feature>
<proteinExistence type="predicted"/>
<dbReference type="EMBL" id="JAWDGP010007341">
    <property type="protein sequence ID" value="KAK3724667.1"/>
    <property type="molecule type" value="Genomic_DNA"/>
</dbReference>
<feature type="region of interest" description="Disordered" evidence="4">
    <location>
        <begin position="190"/>
        <end position="232"/>
    </location>
</feature>
<evidence type="ECO:0000313" key="6">
    <source>
        <dbReference type="EMBL" id="KAK3724667.1"/>
    </source>
</evidence>
<feature type="region of interest" description="Disordered" evidence="4">
    <location>
        <begin position="1"/>
        <end position="121"/>
    </location>
</feature>
<feature type="compositionally biased region" description="Polar residues" evidence="4">
    <location>
        <begin position="89"/>
        <end position="100"/>
    </location>
</feature>
<feature type="region of interest" description="Disordered" evidence="4">
    <location>
        <begin position="819"/>
        <end position="838"/>
    </location>
</feature>
<dbReference type="AlphaFoldDB" id="A0AAE1CPB3"/>
<accession>A0AAE1CPB3</accession>
<dbReference type="PANTHER" id="PTHR46963:SF4">
    <property type="entry name" value="HYPOTHETICAL PROTEIN MGC115716"/>
    <property type="match status" value="1"/>
</dbReference>
<gene>
    <name evidence="6" type="ORF">RRG08_041150</name>
</gene>
<dbReference type="InterPro" id="IPR021893">
    <property type="entry name" value="ZMYM2-like_C"/>
</dbReference>
<comment type="caution">
    <text evidence="6">The sequence shown here is derived from an EMBL/GenBank/DDBJ whole genome shotgun (WGS) entry which is preliminary data.</text>
</comment>
<keyword evidence="2" id="KW-0597">Phosphoprotein</keyword>
<keyword evidence="7" id="KW-1185">Reference proteome</keyword>
<feature type="region of interest" description="Disordered" evidence="4">
    <location>
        <begin position="921"/>
        <end position="948"/>
    </location>
</feature>
<name>A0AAE1CPB3_9GAST</name>
<feature type="compositionally biased region" description="Polar residues" evidence="4">
    <location>
        <begin position="823"/>
        <end position="832"/>
    </location>
</feature>
<feature type="compositionally biased region" description="Low complexity" evidence="4">
    <location>
        <begin position="111"/>
        <end position="121"/>
    </location>
</feature>
<feature type="compositionally biased region" description="Polar residues" evidence="4">
    <location>
        <begin position="213"/>
        <end position="227"/>
    </location>
</feature>
<evidence type="ECO:0000313" key="7">
    <source>
        <dbReference type="Proteomes" id="UP001283361"/>
    </source>
</evidence>
<feature type="compositionally biased region" description="Polar residues" evidence="4">
    <location>
        <begin position="18"/>
        <end position="30"/>
    </location>
</feature>
<evidence type="ECO:0000256" key="1">
    <source>
        <dbReference type="ARBA" id="ARBA00022499"/>
    </source>
</evidence>
<evidence type="ECO:0000256" key="3">
    <source>
        <dbReference type="ARBA" id="ARBA00022843"/>
    </source>
</evidence>
<evidence type="ECO:0000256" key="2">
    <source>
        <dbReference type="ARBA" id="ARBA00022553"/>
    </source>
</evidence>
<feature type="region of interest" description="Disordered" evidence="4">
    <location>
        <begin position="845"/>
        <end position="867"/>
    </location>
</feature>
<feature type="compositionally biased region" description="Low complexity" evidence="4">
    <location>
        <begin position="921"/>
        <end position="947"/>
    </location>
</feature>
<feature type="compositionally biased region" description="Low complexity" evidence="4">
    <location>
        <begin position="881"/>
        <end position="895"/>
    </location>
</feature>
<evidence type="ECO:0000259" key="5">
    <source>
        <dbReference type="Pfam" id="PF12012"/>
    </source>
</evidence>
<dbReference type="Proteomes" id="UP001283361">
    <property type="component" value="Unassembled WGS sequence"/>
</dbReference>
<dbReference type="Pfam" id="PF12012">
    <property type="entry name" value="DUF3504"/>
    <property type="match status" value="1"/>
</dbReference>
<organism evidence="6 7">
    <name type="scientific">Elysia crispata</name>
    <name type="common">lettuce slug</name>
    <dbReference type="NCBI Taxonomy" id="231223"/>
    <lineage>
        <taxon>Eukaryota</taxon>
        <taxon>Metazoa</taxon>
        <taxon>Spiralia</taxon>
        <taxon>Lophotrochozoa</taxon>
        <taxon>Mollusca</taxon>
        <taxon>Gastropoda</taxon>
        <taxon>Heterobranchia</taxon>
        <taxon>Euthyneura</taxon>
        <taxon>Panpulmonata</taxon>
        <taxon>Sacoglossa</taxon>
        <taxon>Placobranchoidea</taxon>
        <taxon>Plakobranchidae</taxon>
        <taxon>Elysia</taxon>
    </lineage>
</organism>
<feature type="region of interest" description="Disordered" evidence="4">
    <location>
        <begin position="150"/>
        <end position="176"/>
    </location>
</feature>
<sequence length="1038" mass="113424">MEVEDVINSRSIEKSELKTNTVDSENSKPNISLDLALHPAKPDPSVSESDDSLVRYGENTNRPLSRSRSNSRDREDDNKARSRSRSRSPKLNSRNESPSDIGTKRENGADSVAPQSPGSSSSCISLPFFTSGPVFPARHTRDLQLAHHVNSDGKLGGDQALPENNQDSVTKSCTTDLPSFLHHDHVENKASNNGSIEEQSPEDVSKEPDFLHSSFNNQSNVLTSKETSPIGKGELESESLAPLSASFFNCQYQTPSWIDDPLIGVPASAMENKNTHRKTGADMRILTAYMRSLNEMRLPEAIPPAELDKYLSSFFLVVRKADGSEYEPCSLRAMLASIERYLRFKNYPLSLTRDSAFSNMRNVLKLKQQTLRSIGKGQKTASEVSPSSLAREGKIAHLFKTQEMGPYTPSSVVFTLCFYFCMYLKLRKSTENKKLLWGDISLLKDESGREFLTFSSQMLRRNQGSSKVNFRQRNYRVWADPSSPEKDPVTIYKFYAQKRPASTNTNFSPFYLGVNVLYPTQGQPWYRPAAMGINKLNEMVRQIRDITGVRTTSDFQVNDSQAKDKPVMEMPTKENANGHELVQTNIEQQDLEAHTIKTEILDGDDDEDSCSNLAIDFSQEAQESPMGVPSAADVMSALSMQHTVSEGDNSNDSFQRHLPKGLIAQINGTVGHDVRSGQLGQDEDLDLATNGSSPPDSPLNCSTKDRNMETQMEDMGHVTSPEFVESLSVEQAKQQLMYIARKMEPTSLAEFEQWLRAVRFEADPFSGQIVCKQDDRSGDTPPLSVKATSSCGPSGANIVLNISLTQKALQGDSPITVTAEASPATSQQNDSPIDNFKPALLHGKLASPHSSAVSSPKTSQSSSSQHQNVLQVDAPLDLATSPLSRSGKSSSSSSSIPQAKSNFWSAAGGSTFPTNGRPLLTSLFTNNTTKSSSSSNSSNTTAASTATGLDSSPLAKRLRLSAEQAEAYTSASILASLSSASMASERLRLHLMQGLNAGNAPSYSLDPHTAAGLLDLAASSEVMRSQLLQHYGMKAEPK</sequence>
<reference evidence="6" key="1">
    <citation type="journal article" date="2023" name="G3 (Bethesda)">
        <title>A reference genome for the long-term kleptoplast-retaining sea slug Elysia crispata morphotype clarki.</title>
        <authorList>
            <person name="Eastman K.E."/>
            <person name="Pendleton A.L."/>
            <person name="Shaikh M.A."/>
            <person name="Suttiyut T."/>
            <person name="Ogas R."/>
            <person name="Tomko P."/>
            <person name="Gavelis G."/>
            <person name="Widhalm J.R."/>
            <person name="Wisecaver J.H."/>
        </authorList>
    </citation>
    <scope>NUCLEOTIDE SEQUENCE</scope>
    <source>
        <strain evidence="6">ECLA1</strain>
    </source>
</reference>
<keyword evidence="1" id="KW-1017">Isopeptide bond</keyword>
<feature type="compositionally biased region" description="Basic and acidic residues" evidence="4">
    <location>
        <begin position="70"/>
        <end position="80"/>
    </location>
</feature>
<protein>
    <recommendedName>
        <fullName evidence="5">ZMYM2-like/QRICH1 C-terminal domain-containing protein</fullName>
    </recommendedName>
</protein>
<keyword evidence="3" id="KW-0832">Ubl conjugation</keyword>
<feature type="compositionally biased region" description="Low complexity" evidence="4">
    <location>
        <begin position="850"/>
        <end position="864"/>
    </location>
</feature>
<feature type="compositionally biased region" description="Polar residues" evidence="4">
    <location>
        <begin position="162"/>
        <end position="176"/>
    </location>
</feature>
<evidence type="ECO:0000256" key="4">
    <source>
        <dbReference type="SAM" id="MobiDB-lite"/>
    </source>
</evidence>